<dbReference type="Gene3D" id="3.40.50.1360">
    <property type="match status" value="1"/>
</dbReference>
<reference evidence="4" key="1">
    <citation type="submission" date="2019-03" db="EMBL/GenBank/DDBJ databases">
        <title>Lake Tanganyika Metagenome-Assembled Genomes (MAGs).</title>
        <authorList>
            <person name="Tran P."/>
        </authorList>
    </citation>
    <scope>NUCLEOTIDE SEQUENCE</scope>
    <source>
        <strain evidence="4">M_DeepCast_50m_m2_156</strain>
    </source>
</reference>
<dbReference type="InterPro" id="IPR037171">
    <property type="entry name" value="NagB/RpiA_transferase-like"/>
</dbReference>
<name>A0A8T4C657_9ARCH</name>
<keyword evidence="3" id="KW-0413">Isomerase</keyword>
<evidence type="ECO:0000313" key="5">
    <source>
        <dbReference type="Proteomes" id="UP000774699"/>
    </source>
</evidence>
<organism evidence="4 5">
    <name type="scientific">Candidatus Iainarchaeum sp</name>
    <dbReference type="NCBI Taxonomy" id="3101447"/>
    <lineage>
        <taxon>Archaea</taxon>
        <taxon>Candidatus Iainarchaeota</taxon>
        <taxon>Candidatus Iainarchaeia</taxon>
        <taxon>Candidatus Iainarchaeales</taxon>
        <taxon>Candidatus Iainarchaeaceae</taxon>
        <taxon>Candidatus Iainarchaeum</taxon>
    </lineage>
</organism>
<sequence>MLSEEQVDAFVTRYVKDGHVVAVGTNQLGELFLKKLGLVCEQNHWNIEIIPTSTGQIATAKTFHLPLTTLNEREVDIAFEFVDQADSDYNFIKRFSTSLIRDKMIAQSAGELITILSQKEFVEHIHGRMPVEISSFGWKRTLLLLERVGRVDYQKYVNEPEKTESGHYLVELDMDPSLSLEDIDTQARLIPGVLETGLFLGSADRLVLVGEKEISVKSRLENTE</sequence>
<protein>
    <recommendedName>
        <fullName evidence="2">ribose-5-phosphate isomerase</fullName>
        <ecNumber evidence="2">5.3.1.6</ecNumber>
    </recommendedName>
</protein>
<comment type="pathway">
    <text evidence="1">Carbohydrate degradation.</text>
</comment>
<comment type="caution">
    <text evidence="4">The sequence shown here is derived from an EMBL/GenBank/DDBJ whole genome shotgun (WGS) entry which is preliminary data.</text>
</comment>
<gene>
    <name evidence="4" type="ORF">FJY86_00385</name>
</gene>
<dbReference type="GO" id="GO:0004751">
    <property type="term" value="F:ribose-5-phosphate isomerase activity"/>
    <property type="evidence" value="ECO:0007669"/>
    <property type="project" value="UniProtKB-EC"/>
</dbReference>
<dbReference type="AlphaFoldDB" id="A0A8T4C657"/>
<evidence type="ECO:0000313" key="4">
    <source>
        <dbReference type="EMBL" id="MBM3281787.1"/>
    </source>
</evidence>
<proteinExistence type="predicted"/>
<dbReference type="InterPro" id="IPR004788">
    <property type="entry name" value="Ribose5P_isomerase_type_A"/>
</dbReference>
<evidence type="ECO:0000256" key="3">
    <source>
        <dbReference type="ARBA" id="ARBA00023235"/>
    </source>
</evidence>
<dbReference type="EC" id="5.3.1.6" evidence="2"/>
<dbReference type="SUPFAM" id="SSF75445">
    <property type="entry name" value="D-ribose-5-phosphate isomerase (RpiA), lid domain"/>
    <property type="match status" value="1"/>
</dbReference>
<dbReference type="Gene3D" id="3.30.70.260">
    <property type="match status" value="1"/>
</dbReference>
<dbReference type="PANTHER" id="PTHR43748:SF3">
    <property type="entry name" value="RIBOSE-5-PHOSPHATE ISOMERASE 3, CHLOROPLASTIC-RELATED"/>
    <property type="match status" value="1"/>
</dbReference>
<dbReference type="EMBL" id="VGJJ01000002">
    <property type="protein sequence ID" value="MBM3281787.1"/>
    <property type="molecule type" value="Genomic_DNA"/>
</dbReference>
<dbReference type="GO" id="GO:0009052">
    <property type="term" value="P:pentose-phosphate shunt, non-oxidative branch"/>
    <property type="evidence" value="ECO:0007669"/>
    <property type="project" value="InterPro"/>
</dbReference>
<evidence type="ECO:0000256" key="2">
    <source>
        <dbReference type="ARBA" id="ARBA00011959"/>
    </source>
</evidence>
<accession>A0A8T4C657</accession>
<evidence type="ECO:0000256" key="1">
    <source>
        <dbReference type="ARBA" id="ARBA00004921"/>
    </source>
</evidence>
<dbReference type="SUPFAM" id="SSF100950">
    <property type="entry name" value="NagB/RpiA/CoA transferase-like"/>
    <property type="match status" value="1"/>
</dbReference>
<dbReference type="PANTHER" id="PTHR43748">
    <property type="entry name" value="RIBOSE-5-PHOSPHATE ISOMERASE 3, CHLOROPLASTIC-RELATED"/>
    <property type="match status" value="1"/>
</dbReference>
<dbReference type="Proteomes" id="UP000774699">
    <property type="component" value="Unassembled WGS sequence"/>
</dbReference>
<dbReference type="Pfam" id="PF06026">
    <property type="entry name" value="Rib_5-P_isom_A"/>
    <property type="match status" value="1"/>
</dbReference>
<dbReference type="InterPro" id="IPR050262">
    <property type="entry name" value="Ribose-5P_isomerase"/>
</dbReference>